<dbReference type="PANTHER" id="PTHR38339:SF1">
    <property type="entry name" value="TRANSGLUTAMINASE-LIKE DOMAIN-CONTAINING PROTEIN"/>
    <property type="match status" value="1"/>
</dbReference>
<keyword evidence="1" id="KW-0732">Signal</keyword>
<dbReference type="AlphaFoldDB" id="A0A844H4H4"/>
<keyword evidence="4" id="KW-1185">Reference proteome</keyword>
<reference evidence="3 4" key="1">
    <citation type="submission" date="2019-11" db="EMBL/GenBank/DDBJ databases">
        <authorList>
            <person name="Dong K."/>
        </authorList>
    </citation>
    <scope>NUCLEOTIDE SEQUENCE [LARGE SCALE GENOMIC DNA]</scope>
    <source>
        <strain evidence="3 4">JCM 17370</strain>
    </source>
</reference>
<evidence type="ECO:0000313" key="4">
    <source>
        <dbReference type="Proteomes" id="UP000442533"/>
    </source>
</evidence>
<dbReference type="InterPro" id="IPR038765">
    <property type="entry name" value="Papain-like_cys_pep_sf"/>
</dbReference>
<accession>A0A844H4H4</accession>
<dbReference type="SMART" id="SM00460">
    <property type="entry name" value="TGc"/>
    <property type="match status" value="1"/>
</dbReference>
<sequence>MTAQSRRSFLKVGLAAGIAPALAALPLAARGAQPRVFAPQPSDWRGYEITTRVTLPKAAPAQIWLPVPSLDNDYQHSLDDSHSGNATQAEIILDPANGARYLHARFDGSAPPELALTSRFQTRNRTVDWSKPMPASADPAVLQAALRPSGSKPLDGIVAETAARITAGAGSDLDKVRAIYAWIVAHCYRNLDTPGCGPGHAVATLTSAGLGGKCADLNGLFVALARASGVPARDVYGVRVAPSSFGFKQLGANSETITAAQHCRAEVWLSDYGWVAMDPADVLKVMRAETETWIKDPGDPVVSQVNAALLGNWEGNWVGFNTAEDLALADRATRLPFLMYPQAEIAGQPLNELDAKGFAYQITAAPIAA</sequence>
<dbReference type="RefSeq" id="WP_155062984.1">
    <property type="nucleotide sequence ID" value="NZ_WMIF01000002.1"/>
</dbReference>
<proteinExistence type="predicted"/>
<name>A0A844H4H4_9RHOB</name>
<dbReference type="PANTHER" id="PTHR38339">
    <property type="entry name" value="TRANSGLUTAMINASE DOMAIN PROTEIN"/>
    <property type="match status" value="1"/>
</dbReference>
<organism evidence="3 4">
    <name type="scientific">Paracoccus limosus</name>
    <dbReference type="NCBI Taxonomy" id="913252"/>
    <lineage>
        <taxon>Bacteria</taxon>
        <taxon>Pseudomonadati</taxon>
        <taxon>Pseudomonadota</taxon>
        <taxon>Alphaproteobacteria</taxon>
        <taxon>Rhodobacterales</taxon>
        <taxon>Paracoccaceae</taxon>
        <taxon>Paracoccus</taxon>
    </lineage>
</organism>
<feature type="signal peptide" evidence="1">
    <location>
        <begin position="1"/>
        <end position="23"/>
    </location>
</feature>
<feature type="chain" id="PRO_5032891746" evidence="1">
    <location>
        <begin position="24"/>
        <end position="369"/>
    </location>
</feature>
<gene>
    <name evidence="3" type="ORF">GL279_02200</name>
</gene>
<feature type="domain" description="Transglutaminase-like" evidence="2">
    <location>
        <begin position="206"/>
        <end position="281"/>
    </location>
</feature>
<evidence type="ECO:0000256" key="1">
    <source>
        <dbReference type="SAM" id="SignalP"/>
    </source>
</evidence>
<dbReference type="Pfam" id="PF01841">
    <property type="entry name" value="Transglut_core"/>
    <property type="match status" value="1"/>
</dbReference>
<comment type="caution">
    <text evidence="3">The sequence shown here is derived from an EMBL/GenBank/DDBJ whole genome shotgun (WGS) entry which is preliminary data.</text>
</comment>
<dbReference type="EMBL" id="WMIF01000002">
    <property type="protein sequence ID" value="MTH33407.1"/>
    <property type="molecule type" value="Genomic_DNA"/>
</dbReference>
<evidence type="ECO:0000313" key="3">
    <source>
        <dbReference type="EMBL" id="MTH33407.1"/>
    </source>
</evidence>
<evidence type="ECO:0000259" key="2">
    <source>
        <dbReference type="SMART" id="SM00460"/>
    </source>
</evidence>
<dbReference type="PROSITE" id="PS51318">
    <property type="entry name" value="TAT"/>
    <property type="match status" value="1"/>
</dbReference>
<dbReference type="InterPro" id="IPR002931">
    <property type="entry name" value="Transglutaminase-like"/>
</dbReference>
<protein>
    <submittedName>
        <fullName evidence="3">Transglutaminase</fullName>
    </submittedName>
</protein>
<dbReference type="Gene3D" id="3.10.620.30">
    <property type="match status" value="1"/>
</dbReference>
<dbReference type="InterPro" id="IPR006311">
    <property type="entry name" value="TAT_signal"/>
</dbReference>
<dbReference type="OrthoDB" id="9804872at2"/>
<dbReference type="SUPFAM" id="SSF54001">
    <property type="entry name" value="Cysteine proteinases"/>
    <property type="match status" value="1"/>
</dbReference>
<dbReference type="Proteomes" id="UP000442533">
    <property type="component" value="Unassembled WGS sequence"/>
</dbReference>